<proteinExistence type="predicted"/>
<organism evidence="2 3">
    <name type="scientific">Byssothecium circinans</name>
    <dbReference type="NCBI Taxonomy" id="147558"/>
    <lineage>
        <taxon>Eukaryota</taxon>
        <taxon>Fungi</taxon>
        <taxon>Dikarya</taxon>
        <taxon>Ascomycota</taxon>
        <taxon>Pezizomycotina</taxon>
        <taxon>Dothideomycetes</taxon>
        <taxon>Pleosporomycetidae</taxon>
        <taxon>Pleosporales</taxon>
        <taxon>Massarineae</taxon>
        <taxon>Massarinaceae</taxon>
        <taxon>Byssothecium</taxon>
    </lineage>
</organism>
<evidence type="ECO:0000313" key="2">
    <source>
        <dbReference type="EMBL" id="KAF1957480.1"/>
    </source>
</evidence>
<sequence length="194" mass="21538">MCVRSVTTGRCCVGRWAAVTVTVTATVRTHGRHRYAAIMPCSAGHGQWHRQSCQSQDVFKDHRRCRRAAIIYYDTSIACHCCHCRCSHPSPSPRVGARRGARRNCRMRLATRTDTPLPSHHHAAAAGERPAHALFTAASTSSIDRPLSAGTVRIIHHRRLPLHQQTLPCIAPRPESRRETKIPGCPRPHVDNAA</sequence>
<accession>A0A6A5TZJ1</accession>
<name>A0A6A5TZJ1_9PLEO</name>
<dbReference type="Proteomes" id="UP000800035">
    <property type="component" value="Unassembled WGS sequence"/>
</dbReference>
<keyword evidence="3" id="KW-1185">Reference proteome</keyword>
<evidence type="ECO:0000256" key="1">
    <source>
        <dbReference type="SAM" id="MobiDB-lite"/>
    </source>
</evidence>
<dbReference type="EMBL" id="ML976989">
    <property type="protein sequence ID" value="KAF1957480.1"/>
    <property type="molecule type" value="Genomic_DNA"/>
</dbReference>
<gene>
    <name evidence="2" type="ORF">CC80DRAFT_45372</name>
</gene>
<protein>
    <submittedName>
        <fullName evidence="2">Uncharacterized protein</fullName>
    </submittedName>
</protein>
<dbReference type="AlphaFoldDB" id="A0A6A5TZJ1"/>
<evidence type="ECO:0000313" key="3">
    <source>
        <dbReference type="Proteomes" id="UP000800035"/>
    </source>
</evidence>
<feature type="region of interest" description="Disordered" evidence="1">
    <location>
        <begin position="173"/>
        <end position="194"/>
    </location>
</feature>
<reference evidence="2" key="1">
    <citation type="journal article" date="2020" name="Stud. Mycol.">
        <title>101 Dothideomycetes genomes: a test case for predicting lifestyles and emergence of pathogens.</title>
        <authorList>
            <person name="Haridas S."/>
            <person name="Albert R."/>
            <person name="Binder M."/>
            <person name="Bloem J."/>
            <person name="Labutti K."/>
            <person name="Salamov A."/>
            <person name="Andreopoulos B."/>
            <person name="Baker S."/>
            <person name="Barry K."/>
            <person name="Bills G."/>
            <person name="Bluhm B."/>
            <person name="Cannon C."/>
            <person name="Castanera R."/>
            <person name="Culley D."/>
            <person name="Daum C."/>
            <person name="Ezra D."/>
            <person name="Gonzalez J."/>
            <person name="Henrissat B."/>
            <person name="Kuo A."/>
            <person name="Liang C."/>
            <person name="Lipzen A."/>
            <person name="Lutzoni F."/>
            <person name="Magnuson J."/>
            <person name="Mondo S."/>
            <person name="Nolan M."/>
            <person name="Ohm R."/>
            <person name="Pangilinan J."/>
            <person name="Park H.-J."/>
            <person name="Ramirez L."/>
            <person name="Alfaro M."/>
            <person name="Sun H."/>
            <person name="Tritt A."/>
            <person name="Yoshinaga Y."/>
            <person name="Zwiers L.-H."/>
            <person name="Turgeon B."/>
            <person name="Goodwin S."/>
            <person name="Spatafora J."/>
            <person name="Crous P."/>
            <person name="Grigoriev I."/>
        </authorList>
    </citation>
    <scope>NUCLEOTIDE SEQUENCE</scope>
    <source>
        <strain evidence="2">CBS 675.92</strain>
    </source>
</reference>